<gene>
    <name evidence="2" type="ORF">CMEL01_08065</name>
</gene>
<dbReference type="AlphaFoldDB" id="A0AAI9U1S6"/>
<sequence>MASFVLTRCSTEAGWCHWRGFLIFSWAILQPTLMQWTSQSRPCSSQPSVNFPVSIRSTSVFLCNICSLRTTVERLPVHRQQRCCSGATDTNGHSPVDG</sequence>
<evidence type="ECO:0000313" key="3">
    <source>
        <dbReference type="Proteomes" id="UP001239795"/>
    </source>
</evidence>
<name>A0AAI9U1S6_9PEZI</name>
<protein>
    <recommendedName>
        <fullName evidence="4">Secreted protein</fullName>
    </recommendedName>
</protein>
<accession>A0AAI9U1S6</accession>
<dbReference type="Proteomes" id="UP001239795">
    <property type="component" value="Unassembled WGS sequence"/>
</dbReference>
<feature type="chain" id="PRO_5042595465" description="Secreted protein" evidence="1">
    <location>
        <begin position="35"/>
        <end position="98"/>
    </location>
</feature>
<evidence type="ECO:0000256" key="1">
    <source>
        <dbReference type="SAM" id="SignalP"/>
    </source>
</evidence>
<keyword evidence="3" id="KW-1185">Reference proteome</keyword>
<organism evidence="2 3">
    <name type="scientific">Colletotrichum melonis</name>
    <dbReference type="NCBI Taxonomy" id="1209925"/>
    <lineage>
        <taxon>Eukaryota</taxon>
        <taxon>Fungi</taxon>
        <taxon>Dikarya</taxon>
        <taxon>Ascomycota</taxon>
        <taxon>Pezizomycotina</taxon>
        <taxon>Sordariomycetes</taxon>
        <taxon>Hypocreomycetidae</taxon>
        <taxon>Glomerellales</taxon>
        <taxon>Glomerellaceae</taxon>
        <taxon>Colletotrichum</taxon>
        <taxon>Colletotrichum acutatum species complex</taxon>
    </lineage>
</organism>
<proteinExistence type="predicted"/>
<feature type="signal peptide" evidence="1">
    <location>
        <begin position="1"/>
        <end position="34"/>
    </location>
</feature>
<keyword evidence="1" id="KW-0732">Signal</keyword>
<evidence type="ECO:0008006" key="4">
    <source>
        <dbReference type="Google" id="ProtNLM"/>
    </source>
</evidence>
<dbReference type="EMBL" id="MLGG01000068">
    <property type="protein sequence ID" value="KAK1448750.1"/>
    <property type="molecule type" value="Genomic_DNA"/>
</dbReference>
<evidence type="ECO:0000313" key="2">
    <source>
        <dbReference type="EMBL" id="KAK1448750.1"/>
    </source>
</evidence>
<reference evidence="2 3" key="1">
    <citation type="submission" date="2016-10" db="EMBL/GenBank/DDBJ databases">
        <title>The genome sequence of Colletotrichum fioriniae PJ7.</title>
        <authorList>
            <person name="Baroncelli R."/>
        </authorList>
    </citation>
    <scope>NUCLEOTIDE SEQUENCE [LARGE SCALE GENOMIC DNA]</scope>
    <source>
        <strain evidence="2">Col 31</strain>
    </source>
</reference>
<comment type="caution">
    <text evidence="2">The sequence shown here is derived from an EMBL/GenBank/DDBJ whole genome shotgun (WGS) entry which is preliminary data.</text>
</comment>